<dbReference type="CDD" id="cd07813">
    <property type="entry name" value="COQ10p_like"/>
    <property type="match status" value="1"/>
</dbReference>
<dbReference type="RefSeq" id="XP_028037913.1">
    <property type="nucleotide sequence ID" value="XM_028182112.1"/>
</dbReference>
<keyword evidence="5" id="KW-1185">Reference proteome</keyword>
<sequence>MIISQSCAVGRYIFRKKNVVFRKLLSSYSFQGHYVNRQGSALCHCQGIQQQNRSFINLPITNKTRVYTGRQLVGYTMEQMFEVVSDVGSYNKFLPWCKKSIVLKETPGNLKADLIIGFPPINESYTSNVTLVKPHLVKAECSDGRLFHHMLTLWRFSPGLKREQQSCVVDFQITFEFRSAIHSHLSNLFFDQVARQMEGAFIKEVGRRNGPATMQPRKLLINNHTLKT</sequence>
<organism evidence="5 6">
    <name type="scientific">Bombyx mandarina</name>
    <name type="common">Wild silk moth</name>
    <name type="synonym">Wild silkworm</name>
    <dbReference type="NCBI Taxonomy" id="7092"/>
    <lineage>
        <taxon>Eukaryota</taxon>
        <taxon>Metazoa</taxon>
        <taxon>Ecdysozoa</taxon>
        <taxon>Arthropoda</taxon>
        <taxon>Hexapoda</taxon>
        <taxon>Insecta</taxon>
        <taxon>Pterygota</taxon>
        <taxon>Neoptera</taxon>
        <taxon>Endopterygota</taxon>
        <taxon>Lepidoptera</taxon>
        <taxon>Glossata</taxon>
        <taxon>Ditrysia</taxon>
        <taxon>Bombycoidea</taxon>
        <taxon>Bombycidae</taxon>
        <taxon>Bombycinae</taxon>
        <taxon>Bombyx</taxon>
    </lineage>
</organism>
<evidence type="ECO:0000256" key="3">
    <source>
        <dbReference type="ARBA" id="ARBA00024947"/>
    </source>
</evidence>
<dbReference type="GeneID" id="114248730"/>
<evidence type="ECO:0000313" key="5">
    <source>
        <dbReference type="Proteomes" id="UP000504629"/>
    </source>
</evidence>
<dbReference type="InterPro" id="IPR044996">
    <property type="entry name" value="COQ10-like"/>
</dbReference>
<comment type="function">
    <text evidence="3">Required for the function of coenzyme Q in the respiratory chain. May serve as a chaperone or may be involved in the transport of Q6 from its site of synthesis to the catalytic sites of the respiratory complexes.</text>
</comment>
<dbReference type="SUPFAM" id="SSF55961">
    <property type="entry name" value="Bet v1-like"/>
    <property type="match status" value="1"/>
</dbReference>
<dbReference type="Proteomes" id="UP000504629">
    <property type="component" value="Unplaced"/>
</dbReference>
<reference evidence="6" key="1">
    <citation type="submission" date="2025-08" db="UniProtKB">
        <authorList>
            <consortium name="RefSeq"/>
        </authorList>
    </citation>
    <scope>IDENTIFICATION</scope>
    <source>
        <tissue evidence="6">Silk gland</tissue>
    </source>
</reference>
<evidence type="ECO:0000313" key="6">
    <source>
        <dbReference type="RefSeq" id="XP_028037913.1"/>
    </source>
</evidence>
<feature type="domain" description="Coenzyme Q-binding protein COQ10 START" evidence="4">
    <location>
        <begin position="73"/>
        <end position="201"/>
    </location>
</feature>
<dbReference type="InterPro" id="IPR023393">
    <property type="entry name" value="START-like_dom_sf"/>
</dbReference>
<proteinExistence type="inferred from homology"/>
<protein>
    <submittedName>
        <fullName evidence="6">Coenzyme Q-binding protein COQ10 homolog A, mitochondrial isoform X1</fullName>
    </submittedName>
</protein>
<dbReference type="OrthoDB" id="292693at2759"/>
<dbReference type="GO" id="GO:0005739">
    <property type="term" value="C:mitochondrion"/>
    <property type="evidence" value="ECO:0007669"/>
    <property type="project" value="TreeGrafter"/>
</dbReference>
<dbReference type="GO" id="GO:0045333">
    <property type="term" value="P:cellular respiration"/>
    <property type="evidence" value="ECO:0007669"/>
    <property type="project" value="InterPro"/>
</dbReference>
<dbReference type="PANTHER" id="PTHR12901">
    <property type="entry name" value="SPERM PROTEIN HOMOLOG"/>
    <property type="match status" value="1"/>
</dbReference>
<dbReference type="PANTHER" id="PTHR12901:SF10">
    <property type="entry name" value="COENZYME Q-BINDING PROTEIN COQ10, MITOCHONDRIAL"/>
    <property type="match status" value="1"/>
</dbReference>
<gene>
    <name evidence="6" type="primary">LOC114248730</name>
</gene>
<dbReference type="Pfam" id="PF03364">
    <property type="entry name" value="Polyketide_cyc"/>
    <property type="match status" value="1"/>
</dbReference>
<comment type="subunit">
    <text evidence="2">Interacts with coenzyme Q.</text>
</comment>
<evidence type="ECO:0000256" key="1">
    <source>
        <dbReference type="ARBA" id="ARBA00006885"/>
    </source>
</evidence>
<accession>A0A6J2K8I9</accession>
<evidence type="ECO:0000259" key="4">
    <source>
        <dbReference type="Pfam" id="PF03364"/>
    </source>
</evidence>
<name>A0A6J2K8I9_BOMMA</name>
<dbReference type="GO" id="GO:0048039">
    <property type="term" value="F:ubiquinone binding"/>
    <property type="evidence" value="ECO:0007669"/>
    <property type="project" value="InterPro"/>
</dbReference>
<dbReference type="InterPro" id="IPR005031">
    <property type="entry name" value="COQ10_START"/>
</dbReference>
<dbReference type="AlphaFoldDB" id="A0A6J2K8I9"/>
<dbReference type="KEGG" id="bman:114248730"/>
<dbReference type="Gene3D" id="3.30.530.20">
    <property type="match status" value="1"/>
</dbReference>
<comment type="similarity">
    <text evidence="1">Belongs to the COQ10 family.</text>
</comment>
<evidence type="ECO:0000256" key="2">
    <source>
        <dbReference type="ARBA" id="ARBA00011814"/>
    </source>
</evidence>